<evidence type="ECO:0000313" key="1">
    <source>
        <dbReference type="EMBL" id="WRP17257.1"/>
    </source>
</evidence>
<accession>A0ABZ1BYW4</accession>
<reference evidence="1 2" key="1">
    <citation type="journal article" date="2024" name="Front. Microbiol.">
        <title>Novel thermophilic genera Geochorda gen. nov. and Carboxydochorda gen. nov. from the deep terrestrial subsurface reveal the ecophysiological diversity in the class Limnochordia.</title>
        <authorList>
            <person name="Karnachuk O.V."/>
            <person name="Lukina A.P."/>
            <person name="Avakyan M.R."/>
            <person name="Kadnikov V.V."/>
            <person name="Begmatov S."/>
            <person name="Beletsky A.V."/>
            <person name="Vlasova K.G."/>
            <person name="Novikov A.A."/>
            <person name="Shcherbakova V.A."/>
            <person name="Mardanov A.V."/>
            <person name="Ravin N.V."/>
        </authorList>
    </citation>
    <scope>NUCLEOTIDE SEQUENCE [LARGE SCALE GENOMIC DNA]</scope>
    <source>
        <strain evidence="1 2">L945</strain>
    </source>
</reference>
<dbReference type="EMBL" id="CP141615">
    <property type="protein sequence ID" value="WRP17257.1"/>
    <property type="molecule type" value="Genomic_DNA"/>
</dbReference>
<gene>
    <name evidence="1" type="ORF">U7230_14425</name>
</gene>
<sequence>MSLYPSDPLQVNVLGREYRVTRRSLGPGPLRVGSRSFWLEELEIVVRSAWPMAWRPGERGRDPERWDAGDAIER</sequence>
<organism evidence="1 2">
    <name type="scientific">Carboxydichorda subterranea</name>
    <dbReference type="NCBI Taxonomy" id="3109565"/>
    <lineage>
        <taxon>Bacteria</taxon>
        <taxon>Bacillati</taxon>
        <taxon>Bacillota</taxon>
        <taxon>Limnochordia</taxon>
        <taxon>Limnochordales</taxon>
        <taxon>Geochordaceae</taxon>
        <taxon>Carboxydichorda</taxon>
    </lineage>
</organism>
<dbReference type="RefSeq" id="WP_324716529.1">
    <property type="nucleotide sequence ID" value="NZ_CP141615.1"/>
</dbReference>
<protein>
    <submittedName>
        <fullName evidence="1">Uncharacterized protein</fullName>
    </submittedName>
</protein>
<keyword evidence="2" id="KW-1185">Reference proteome</keyword>
<proteinExistence type="predicted"/>
<name>A0ABZ1BYW4_9FIRM</name>
<evidence type="ECO:0000313" key="2">
    <source>
        <dbReference type="Proteomes" id="UP001332192"/>
    </source>
</evidence>
<dbReference type="Proteomes" id="UP001332192">
    <property type="component" value="Chromosome"/>
</dbReference>